<proteinExistence type="predicted"/>
<organism evidence="8">
    <name type="scientific">marine metagenome</name>
    <dbReference type="NCBI Taxonomy" id="408172"/>
    <lineage>
        <taxon>unclassified sequences</taxon>
        <taxon>metagenomes</taxon>
        <taxon>ecological metagenomes</taxon>
    </lineage>
</organism>
<evidence type="ECO:0000256" key="5">
    <source>
        <dbReference type="ARBA" id="ARBA00023136"/>
    </source>
</evidence>
<keyword evidence="3" id="KW-0997">Cell inner membrane</keyword>
<feature type="transmembrane region" description="Helical" evidence="7">
    <location>
        <begin position="12"/>
        <end position="38"/>
    </location>
</feature>
<sequence length="308" mass="34708">VNSLFSLVARTFVAIVQCLPLYGVALVGRAGGFLFYYLDARHRRVAVNNLLACLSNSYSKKEILSLARENFCRIGEAYLSALKTAAIPEEKLGPVLSIKGEENLNLAVRPDGSLPSFLFTIGHFGNFELYAKAGVFARGYEISTTYRGFNQKWLDRLILSLRNRSRCNFFERRREGGKLRSFMKQPGTITGLLADQSAGRSGLRLPFFGRPCSVTPAPAIFALRYNLNLHGCLCRRLGLGRWEIELYPEIPSRLNGLARPVEDIMSDINAQYELFILEDPANWFWVHNRWKNPDRAKKRGFSSDASGT</sequence>
<dbReference type="GO" id="GO:0005886">
    <property type="term" value="C:plasma membrane"/>
    <property type="evidence" value="ECO:0007669"/>
    <property type="project" value="UniProtKB-SubCell"/>
</dbReference>
<feature type="non-terminal residue" evidence="8">
    <location>
        <position position="1"/>
    </location>
</feature>
<evidence type="ECO:0000256" key="4">
    <source>
        <dbReference type="ARBA" id="ARBA00022679"/>
    </source>
</evidence>
<evidence type="ECO:0000256" key="2">
    <source>
        <dbReference type="ARBA" id="ARBA00022475"/>
    </source>
</evidence>
<evidence type="ECO:0008006" key="9">
    <source>
        <dbReference type="Google" id="ProtNLM"/>
    </source>
</evidence>
<keyword evidence="2" id="KW-1003">Cell membrane</keyword>
<evidence type="ECO:0000256" key="1">
    <source>
        <dbReference type="ARBA" id="ARBA00004533"/>
    </source>
</evidence>
<comment type="subcellular location">
    <subcellularLocation>
        <location evidence="1">Cell inner membrane</location>
    </subcellularLocation>
</comment>
<keyword evidence="5 7" id="KW-0472">Membrane</keyword>
<gene>
    <name evidence="8" type="ORF">METZ01_LOCUS192198</name>
</gene>
<keyword evidence="4" id="KW-0808">Transferase</keyword>
<keyword evidence="7" id="KW-1133">Transmembrane helix</keyword>
<dbReference type="AlphaFoldDB" id="A0A382DMX1"/>
<dbReference type="GO" id="GO:0016746">
    <property type="term" value="F:acyltransferase activity"/>
    <property type="evidence" value="ECO:0007669"/>
    <property type="project" value="UniProtKB-KW"/>
</dbReference>
<dbReference type="GO" id="GO:1901137">
    <property type="term" value="P:carbohydrate derivative biosynthetic process"/>
    <property type="evidence" value="ECO:0007669"/>
    <property type="project" value="UniProtKB-ARBA"/>
</dbReference>
<evidence type="ECO:0000256" key="3">
    <source>
        <dbReference type="ARBA" id="ARBA00022519"/>
    </source>
</evidence>
<dbReference type="EMBL" id="UINC01040033">
    <property type="protein sequence ID" value="SVB39344.1"/>
    <property type="molecule type" value="Genomic_DNA"/>
</dbReference>
<name>A0A382DMX1_9ZZZZ</name>
<dbReference type="PANTHER" id="PTHR30606:SF10">
    <property type="entry name" value="PHOSPHATIDYLINOSITOL MANNOSIDE ACYLTRANSFERASE"/>
    <property type="match status" value="1"/>
</dbReference>
<keyword evidence="6" id="KW-0012">Acyltransferase</keyword>
<dbReference type="PANTHER" id="PTHR30606">
    <property type="entry name" value="LIPID A BIOSYNTHESIS LAUROYL ACYLTRANSFERASE"/>
    <property type="match status" value="1"/>
</dbReference>
<reference evidence="8" key="1">
    <citation type="submission" date="2018-05" db="EMBL/GenBank/DDBJ databases">
        <authorList>
            <person name="Lanie J.A."/>
            <person name="Ng W.-L."/>
            <person name="Kazmierczak K.M."/>
            <person name="Andrzejewski T.M."/>
            <person name="Davidsen T.M."/>
            <person name="Wayne K.J."/>
            <person name="Tettelin H."/>
            <person name="Glass J.I."/>
            <person name="Rusch D."/>
            <person name="Podicherti R."/>
            <person name="Tsui H.-C.T."/>
            <person name="Winkler M.E."/>
        </authorList>
    </citation>
    <scope>NUCLEOTIDE SEQUENCE</scope>
</reference>
<dbReference type="CDD" id="cd07984">
    <property type="entry name" value="LPLAT_LABLAT-like"/>
    <property type="match status" value="1"/>
</dbReference>
<dbReference type="Pfam" id="PF03279">
    <property type="entry name" value="Lip_A_acyltrans"/>
    <property type="match status" value="1"/>
</dbReference>
<evidence type="ECO:0000256" key="6">
    <source>
        <dbReference type="ARBA" id="ARBA00023315"/>
    </source>
</evidence>
<keyword evidence="7" id="KW-0812">Transmembrane</keyword>
<dbReference type="InterPro" id="IPR004960">
    <property type="entry name" value="LipA_acyltrans"/>
</dbReference>
<accession>A0A382DMX1</accession>
<evidence type="ECO:0000313" key="8">
    <source>
        <dbReference type="EMBL" id="SVB39344.1"/>
    </source>
</evidence>
<dbReference type="GO" id="GO:0008610">
    <property type="term" value="P:lipid biosynthetic process"/>
    <property type="evidence" value="ECO:0007669"/>
    <property type="project" value="UniProtKB-ARBA"/>
</dbReference>
<evidence type="ECO:0000256" key="7">
    <source>
        <dbReference type="SAM" id="Phobius"/>
    </source>
</evidence>
<protein>
    <recommendedName>
        <fullName evidence="9">Lipid A biosynthesis acyltransferase</fullName>
    </recommendedName>
</protein>